<dbReference type="GO" id="GO:0000981">
    <property type="term" value="F:DNA-binding transcription factor activity, RNA polymerase II-specific"/>
    <property type="evidence" value="ECO:0007669"/>
    <property type="project" value="InterPro"/>
</dbReference>
<evidence type="ECO:0000259" key="3">
    <source>
        <dbReference type="PROSITE" id="PS50048"/>
    </source>
</evidence>
<feature type="domain" description="Zn(2)-C6 fungal-type" evidence="3">
    <location>
        <begin position="47"/>
        <end position="81"/>
    </location>
</feature>
<reference evidence="4" key="1">
    <citation type="journal article" date="2020" name="Stud. Mycol.">
        <title>101 Dothideomycetes genomes: a test case for predicting lifestyles and emergence of pathogens.</title>
        <authorList>
            <person name="Haridas S."/>
            <person name="Albert R."/>
            <person name="Binder M."/>
            <person name="Bloem J."/>
            <person name="Labutti K."/>
            <person name="Salamov A."/>
            <person name="Andreopoulos B."/>
            <person name="Baker S."/>
            <person name="Barry K."/>
            <person name="Bills G."/>
            <person name="Bluhm B."/>
            <person name="Cannon C."/>
            <person name="Castanera R."/>
            <person name="Culley D."/>
            <person name="Daum C."/>
            <person name="Ezra D."/>
            <person name="Gonzalez J."/>
            <person name="Henrissat B."/>
            <person name="Kuo A."/>
            <person name="Liang C."/>
            <person name="Lipzen A."/>
            <person name="Lutzoni F."/>
            <person name="Magnuson J."/>
            <person name="Mondo S."/>
            <person name="Nolan M."/>
            <person name="Ohm R."/>
            <person name="Pangilinan J."/>
            <person name="Park H.-J."/>
            <person name="Ramirez L."/>
            <person name="Alfaro M."/>
            <person name="Sun H."/>
            <person name="Tritt A."/>
            <person name="Yoshinaga Y."/>
            <person name="Zwiers L.-H."/>
            <person name="Turgeon B."/>
            <person name="Goodwin S."/>
            <person name="Spatafora J."/>
            <person name="Crous P."/>
            <person name="Grigoriev I."/>
        </authorList>
    </citation>
    <scope>NUCLEOTIDE SEQUENCE</scope>
    <source>
        <strain evidence="4">CBS 122368</strain>
    </source>
</reference>
<evidence type="ECO:0000256" key="1">
    <source>
        <dbReference type="ARBA" id="ARBA00023242"/>
    </source>
</evidence>
<evidence type="ECO:0000256" key="2">
    <source>
        <dbReference type="SAM" id="MobiDB-lite"/>
    </source>
</evidence>
<dbReference type="PROSITE" id="PS50048">
    <property type="entry name" value="ZN2_CY6_FUNGAL_2"/>
    <property type="match status" value="1"/>
</dbReference>
<keyword evidence="5" id="KW-1185">Reference proteome</keyword>
<accession>A0A6A6IU76</accession>
<keyword evidence="1" id="KW-0539">Nucleus</keyword>
<proteinExistence type="predicted"/>
<dbReference type="GO" id="GO:0008270">
    <property type="term" value="F:zinc ion binding"/>
    <property type="evidence" value="ECO:0007669"/>
    <property type="project" value="InterPro"/>
</dbReference>
<organism evidence="4 5">
    <name type="scientific">Trematosphaeria pertusa</name>
    <dbReference type="NCBI Taxonomy" id="390896"/>
    <lineage>
        <taxon>Eukaryota</taxon>
        <taxon>Fungi</taxon>
        <taxon>Dikarya</taxon>
        <taxon>Ascomycota</taxon>
        <taxon>Pezizomycotina</taxon>
        <taxon>Dothideomycetes</taxon>
        <taxon>Pleosporomycetidae</taxon>
        <taxon>Pleosporales</taxon>
        <taxon>Massarineae</taxon>
        <taxon>Trematosphaeriaceae</taxon>
        <taxon>Trematosphaeria</taxon>
    </lineage>
</organism>
<dbReference type="InterPro" id="IPR001138">
    <property type="entry name" value="Zn2Cys6_DnaBD"/>
</dbReference>
<dbReference type="GeneID" id="54581562"/>
<sequence>MEIPSFRELLPPPPMLLPRTTSALPQVHAMPNQPEGGRKRRRLDFVKCDNCRVDKQKCLPIPRDWPQKCIRCVEKDLPCSEGKRAARKSRKVEQTALSPQPSLHNDAPKVLGLDVEDWAFLVNYRTIMAGAMDCLRKLRTETEKHFDIIIHDGMKPDADFLKFERFFASLEAIVVRGAKDVITSTQSRGHPAVFSAFLGQLLPRTTVSDAPHCPLGELNTEYESLRAEIARADDTASQFLFCTEQMRIHYQCSLDDCDAHESLRRDTQRMIQLSDRVHAKAKDILMKTHLWDLMPASVR</sequence>
<gene>
    <name evidence="4" type="ORF">BU26DRAFT_516048</name>
</gene>
<evidence type="ECO:0000313" key="4">
    <source>
        <dbReference type="EMBL" id="KAF2253748.1"/>
    </source>
</evidence>
<dbReference type="OrthoDB" id="539213at2759"/>
<name>A0A6A6IU76_9PLEO</name>
<dbReference type="RefSeq" id="XP_033688752.1">
    <property type="nucleotide sequence ID" value="XM_033828232.1"/>
</dbReference>
<feature type="region of interest" description="Disordered" evidence="2">
    <location>
        <begin position="83"/>
        <end position="103"/>
    </location>
</feature>
<dbReference type="Proteomes" id="UP000800094">
    <property type="component" value="Unassembled WGS sequence"/>
</dbReference>
<protein>
    <recommendedName>
        <fullName evidence="3">Zn(2)-C6 fungal-type domain-containing protein</fullName>
    </recommendedName>
</protein>
<dbReference type="EMBL" id="ML987191">
    <property type="protein sequence ID" value="KAF2253748.1"/>
    <property type="molecule type" value="Genomic_DNA"/>
</dbReference>
<evidence type="ECO:0000313" key="5">
    <source>
        <dbReference type="Proteomes" id="UP000800094"/>
    </source>
</evidence>
<dbReference type="AlphaFoldDB" id="A0A6A6IU76"/>